<dbReference type="AlphaFoldDB" id="A0AAU9LB50"/>
<protein>
    <submittedName>
        <fullName evidence="1">Uncharacterized protein</fullName>
    </submittedName>
</protein>
<reference evidence="1" key="1">
    <citation type="submission" date="2021-11" db="EMBL/GenBank/DDBJ databases">
        <authorList>
            <person name="Islam A."/>
            <person name="Islam S."/>
            <person name="Flora M.S."/>
            <person name="Rahman M."/>
            <person name="Ziaur R.M."/>
            <person name="Epstein J.H."/>
            <person name="Hassan M."/>
            <person name="Klassen M."/>
            <person name="Woodard K."/>
            <person name="Webb A."/>
            <person name="Webby R.J."/>
            <person name="El Zowalaty M.E."/>
        </authorList>
    </citation>
    <scope>NUCLEOTIDE SEQUENCE</scope>
    <source>
        <strain evidence="1">Pbs3</strain>
    </source>
</reference>
<dbReference type="EMBL" id="CAKKTJ010000331">
    <property type="protein sequence ID" value="CAH0481964.1"/>
    <property type="molecule type" value="Genomic_DNA"/>
</dbReference>
<dbReference type="Proteomes" id="UP001160483">
    <property type="component" value="Unassembled WGS sequence"/>
</dbReference>
<name>A0AAU9LB50_9STRA</name>
<comment type="caution">
    <text evidence="1">The sequence shown here is derived from an EMBL/GenBank/DDBJ whole genome shotgun (WGS) entry which is preliminary data.</text>
</comment>
<sequence>MSAVPFGAAMTETNYETALSDFNGTNLHMETDDLSPTTRQLNNFESRMFNLASFTKDIPATLEKIPEAEVATLSRKRDLDFDLNKVKSTSSAALKTTDGVDVMKERLIRPDDYQVETDKLYKRLKLFKDHDSFLAVTVI</sequence>
<evidence type="ECO:0000313" key="2">
    <source>
        <dbReference type="Proteomes" id="UP001160483"/>
    </source>
</evidence>
<evidence type="ECO:0000313" key="1">
    <source>
        <dbReference type="EMBL" id="CAH0481964.1"/>
    </source>
</evidence>
<gene>
    <name evidence="1" type="ORF">PBS003_LOCUS8563</name>
</gene>
<accession>A0AAU9LB50</accession>
<proteinExistence type="predicted"/>
<organism evidence="1 2">
    <name type="scientific">Peronospora belbahrii</name>
    <dbReference type="NCBI Taxonomy" id="622444"/>
    <lineage>
        <taxon>Eukaryota</taxon>
        <taxon>Sar</taxon>
        <taxon>Stramenopiles</taxon>
        <taxon>Oomycota</taxon>
        <taxon>Peronosporomycetes</taxon>
        <taxon>Peronosporales</taxon>
        <taxon>Peronosporaceae</taxon>
        <taxon>Peronospora</taxon>
    </lineage>
</organism>